<dbReference type="GO" id="GO:0016020">
    <property type="term" value="C:membrane"/>
    <property type="evidence" value="ECO:0007669"/>
    <property type="project" value="UniProtKB-SubCell"/>
</dbReference>
<comment type="caution">
    <text evidence="8">The sequence shown here is derived from an EMBL/GenBank/DDBJ whole genome shotgun (WGS) entry which is preliminary data.</text>
</comment>
<feature type="transmembrane region" description="Helical" evidence="5">
    <location>
        <begin position="6"/>
        <end position="23"/>
    </location>
</feature>
<evidence type="ECO:0000259" key="6">
    <source>
        <dbReference type="Pfam" id="PF06813"/>
    </source>
</evidence>
<dbReference type="Pfam" id="PF23262">
    <property type="entry name" value="NFD4_C"/>
    <property type="match status" value="1"/>
</dbReference>
<dbReference type="InterPro" id="IPR010658">
    <property type="entry name" value="Nodulin-like"/>
</dbReference>
<feature type="transmembrane region" description="Helical" evidence="5">
    <location>
        <begin position="126"/>
        <end position="149"/>
    </location>
</feature>
<feature type="non-terminal residue" evidence="8">
    <location>
        <position position="1"/>
    </location>
</feature>
<dbReference type="OrthoDB" id="410267at2759"/>
<reference evidence="8" key="1">
    <citation type="submission" date="2018-05" db="EMBL/GenBank/DDBJ databases">
        <title>Draft genome of Mucuna pruriens seed.</title>
        <authorList>
            <person name="Nnadi N.E."/>
            <person name="Vos R."/>
            <person name="Hasami M.H."/>
            <person name="Devisetty U.K."/>
            <person name="Aguiy J.C."/>
        </authorList>
    </citation>
    <scope>NUCLEOTIDE SEQUENCE [LARGE SCALE GENOMIC DNA]</scope>
    <source>
        <strain evidence="8">JCA_2017</strain>
    </source>
</reference>
<evidence type="ECO:0000256" key="1">
    <source>
        <dbReference type="ARBA" id="ARBA00004141"/>
    </source>
</evidence>
<organism evidence="8 9">
    <name type="scientific">Mucuna pruriens</name>
    <name type="common">Velvet bean</name>
    <name type="synonym">Dolichos pruriens</name>
    <dbReference type="NCBI Taxonomy" id="157652"/>
    <lineage>
        <taxon>Eukaryota</taxon>
        <taxon>Viridiplantae</taxon>
        <taxon>Streptophyta</taxon>
        <taxon>Embryophyta</taxon>
        <taxon>Tracheophyta</taxon>
        <taxon>Spermatophyta</taxon>
        <taxon>Magnoliopsida</taxon>
        <taxon>eudicotyledons</taxon>
        <taxon>Gunneridae</taxon>
        <taxon>Pentapetalae</taxon>
        <taxon>rosids</taxon>
        <taxon>fabids</taxon>
        <taxon>Fabales</taxon>
        <taxon>Fabaceae</taxon>
        <taxon>Papilionoideae</taxon>
        <taxon>50 kb inversion clade</taxon>
        <taxon>NPAAA clade</taxon>
        <taxon>indigoferoid/millettioid clade</taxon>
        <taxon>Phaseoleae</taxon>
        <taxon>Mucuna</taxon>
    </lineage>
</organism>
<feature type="transmembrane region" description="Helical" evidence="5">
    <location>
        <begin position="98"/>
        <end position="120"/>
    </location>
</feature>
<feature type="domain" description="Nodulin-like" evidence="6">
    <location>
        <begin position="6"/>
        <end position="142"/>
    </location>
</feature>
<keyword evidence="3 5" id="KW-1133">Transmembrane helix</keyword>
<dbReference type="PANTHER" id="PTHR21576">
    <property type="entry name" value="UNCHARACTERIZED NODULIN-LIKE PROTEIN"/>
    <property type="match status" value="1"/>
</dbReference>
<feature type="transmembrane region" description="Helical" evidence="5">
    <location>
        <begin position="58"/>
        <end position="77"/>
    </location>
</feature>
<dbReference type="SUPFAM" id="SSF103473">
    <property type="entry name" value="MFS general substrate transporter"/>
    <property type="match status" value="1"/>
</dbReference>
<feature type="transmembrane region" description="Helical" evidence="5">
    <location>
        <begin position="30"/>
        <end position="52"/>
    </location>
</feature>
<evidence type="ECO:0000313" key="9">
    <source>
        <dbReference type="Proteomes" id="UP000257109"/>
    </source>
</evidence>
<dbReference type="AlphaFoldDB" id="A0A371FPA5"/>
<protein>
    <submittedName>
        <fullName evidence="8">Protein NUCLEAR FUSION DEFECTIVE 4</fullName>
    </submittedName>
</protein>
<keyword evidence="4 5" id="KW-0472">Membrane</keyword>
<feature type="domain" description="NFD4 C-terminal" evidence="7">
    <location>
        <begin position="220"/>
        <end position="294"/>
    </location>
</feature>
<dbReference type="STRING" id="157652.A0A371FPA5"/>
<proteinExistence type="predicted"/>
<keyword evidence="2 5" id="KW-0812">Transmembrane</keyword>
<dbReference type="InterPro" id="IPR056555">
    <property type="entry name" value="NFD4_C"/>
</dbReference>
<name>A0A371FPA5_MUCPR</name>
<gene>
    <name evidence="8" type="primary">NFD4</name>
    <name evidence="8" type="ORF">CR513_39481</name>
</gene>
<dbReference type="Pfam" id="PF06813">
    <property type="entry name" value="Nodulin-like"/>
    <property type="match status" value="1"/>
</dbReference>
<evidence type="ECO:0000313" key="8">
    <source>
        <dbReference type="EMBL" id="RDX80020.1"/>
    </source>
</evidence>
<evidence type="ECO:0000256" key="4">
    <source>
        <dbReference type="ARBA" id="ARBA00023136"/>
    </source>
</evidence>
<accession>A0A371FPA5</accession>
<dbReference type="PANTHER" id="PTHR21576:SF134">
    <property type="entry name" value="NODULIN-LIKE DOMAIN-CONTAINING PROTEIN"/>
    <property type="match status" value="1"/>
</dbReference>
<comment type="subcellular location">
    <subcellularLocation>
        <location evidence="1">Membrane</location>
        <topology evidence="1">Multi-pass membrane protein</topology>
    </subcellularLocation>
</comment>
<evidence type="ECO:0000256" key="2">
    <source>
        <dbReference type="ARBA" id="ARBA00022692"/>
    </source>
</evidence>
<evidence type="ECO:0000259" key="7">
    <source>
        <dbReference type="Pfam" id="PF23262"/>
    </source>
</evidence>
<evidence type="ECO:0000256" key="3">
    <source>
        <dbReference type="ARBA" id="ARBA00022989"/>
    </source>
</evidence>
<dbReference type="InterPro" id="IPR036259">
    <property type="entry name" value="MFS_trans_sf"/>
</dbReference>
<dbReference type="Proteomes" id="UP000257109">
    <property type="component" value="Unassembled WGS sequence"/>
</dbReference>
<sequence length="553" mass="62179">MLSFSNVIYWFNTICYVICARHFPANRSLALSLSISFNGVSAALYTLITNAINSSDDTLYLLLDAIVPVLISGLVLIPILHQPQPQQNSLDTPQRDSLVFLFLNILTLVTGLYLIFLYSFCCTATIARVILIGVILLLVMLLFLLGIVFSREWSCFTVPTSFSLYNSRFTLADPNDHKLYKELIGSEDDGARSGSEERKREKKCCLVNVLQIAQLTVLGEEHSTKMLMCRWDFWQYYIAYFCGGTIGLAYSNNLGQISQSLGHYSQISSLVTLYSTCSFFDCLLAATPDFLSRLNEMVLIRIPSMHAIPQQPNFLRQLLNIHPFPIEGLHNHGLKQSIDTSNGFMGEDDDQLPTTTASSSCNVPPTMARVGFGILSFHAESAMKSQRREVGTVKSEMVPVLAGTVSSSRDVFSVRMPSVLALVGRDVFDCRDAFSLGCIGLEDSISISARTFGTLVDKIDKVYIHPKNQGTQSIYEITFSNIQSEQKKQQRLKCNQKNDRALSRNVKCRMPTHSRQRLIRFHLSKDKSDTVSTKRRLRCNRVGLTRFRTLEKQ</sequence>
<dbReference type="EMBL" id="QJKJ01008349">
    <property type="protein sequence ID" value="RDX80020.1"/>
    <property type="molecule type" value="Genomic_DNA"/>
</dbReference>
<keyword evidence="9" id="KW-1185">Reference proteome</keyword>
<evidence type="ECO:0000256" key="5">
    <source>
        <dbReference type="SAM" id="Phobius"/>
    </source>
</evidence>